<sequence>MSPSKSRSSTPNSIIDDDEAAFAREAGALEGKKEQERERKRLEEEARKRREREEEVERQRKAAEEAEKKAAEEARKKKKETQSKSGKKPVKSTFVIRDDSEDQAGPSTKRRAEESAEESDGGNANAEPCARCVNKGIACQRNTVGATCVSCKLAKLGCSLTGNVLAKRGSAQKKRKVEVERPTSDTSAVATKADIIRIERRLERLESMMEEALDMLSDTEHDREGTARSTGAKKNSSPKKDKGKGKAK</sequence>
<evidence type="ECO:0000313" key="2">
    <source>
        <dbReference type="EMBL" id="KAE9385071.1"/>
    </source>
</evidence>
<feature type="region of interest" description="Disordered" evidence="1">
    <location>
        <begin position="212"/>
        <end position="248"/>
    </location>
</feature>
<dbReference type="Proteomes" id="UP000799118">
    <property type="component" value="Unassembled WGS sequence"/>
</dbReference>
<keyword evidence="3" id="KW-1185">Reference proteome</keyword>
<evidence type="ECO:0000256" key="1">
    <source>
        <dbReference type="SAM" id="MobiDB-lite"/>
    </source>
</evidence>
<protein>
    <submittedName>
        <fullName evidence="2">Uncharacterized protein</fullName>
    </submittedName>
</protein>
<feature type="compositionally biased region" description="Basic and acidic residues" evidence="1">
    <location>
        <begin position="30"/>
        <end position="75"/>
    </location>
</feature>
<proteinExistence type="predicted"/>
<dbReference type="EMBL" id="ML770036">
    <property type="protein sequence ID" value="KAE9385071.1"/>
    <property type="molecule type" value="Genomic_DNA"/>
</dbReference>
<gene>
    <name evidence="2" type="ORF">BT96DRAFT_1007411</name>
</gene>
<evidence type="ECO:0000313" key="3">
    <source>
        <dbReference type="Proteomes" id="UP000799118"/>
    </source>
</evidence>
<name>A0A6A4GHR4_9AGAR</name>
<organism evidence="2 3">
    <name type="scientific">Gymnopus androsaceus JB14</name>
    <dbReference type="NCBI Taxonomy" id="1447944"/>
    <lineage>
        <taxon>Eukaryota</taxon>
        <taxon>Fungi</taxon>
        <taxon>Dikarya</taxon>
        <taxon>Basidiomycota</taxon>
        <taxon>Agaricomycotina</taxon>
        <taxon>Agaricomycetes</taxon>
        <taxon>Agaricomycetidae</taxon>
        <taxon>Agaricales</taxon>
        <taxon>Marasmiineae</taxon>
        <taxon>Omphalotaceae</taxon>
        <taxon>Gymnopus</taxon>
    </lineage>
</organism>
<feature type="region of interest" description="Disordered" evidence="1">
    <location>
        <begin position="167"/>
        <end position="188"/>
    </location>
</feature>
<feature type="region of interest" description="Disordered" evidence="1">
    <location>
        <begin position="1"/>
        <end position="128"/>
    </location>
</feature>
<reference evidence="2" key="1">
    <citation type="journal article" date="2019" name="Environ. Microbiol.">
        <title>Fungal ecological strategies reflected in gene transcription - a case study of two litter decomposers.</title>
        <authorList>
            <person name="Barbi F."/>
            <person name="Kohler A."/>
            <person name="Barry K."/>
            <person name="Baskaran P."/>
            <person name="Daum C."/>
            <person name="Fauchery L."/>
            <person name="Ihrmark K."/>
            <person name="Kuo A."/>
            <person name="LaButti K."/>
            <person name="Lipzen A."/>
            <person name="Morin E."/>
            <person name="Grigoriev I.V."/>
            <person name="Henrissat B."/>
            <person name="Lindahl B."/>
            <person name="Martin F."/>
        </authorList>
    </citation>
    <scope>NUCLEOTIDE SEQUENCE</scope>
    <source>
        <strain evidence="2">JB14</strain>
    </source>
</reference>
<feature type="compositionally biased region" description="Low complexity" evidence="1">
    <location>
        <begin position="1"/>
        <end position="13"/>
    </location>
</feature>
<dbReference type="AlphaFoldDB" id="A0A6A4GHR4"/>
<accession>A0A6A4GHR4</accession>